<protein>
    <submittedName>
        <fullName evidence="1">Uncharacterized protein</fullName>
    </submittedName>
</protein>
<reference evidence="1" key="1">
    <citation type="submission" date="2021-02" db="EMBL/GenBank/DDBJ databases">
        <authorList>
            <person name="Nowell W R."/>
        </authorList>
    </citation>
    <scope>NUCLEOTIDE SEQUENCE</scope>
</reference>
<keyword evidence="4" id="KW-1185">Reference proteome</keyword>
<name>A0A815CCT5_9BILA</name>
<organism evidence="1 3">
    <name type="scientific">Rotaria sordida</name>
    <dbReference type="NCBI Taxonomy" id="392033"/>
    <lineage>
        <taxon>Eukaryota</taxon>
        <taxon>Metazoa</taxon>
        <taxon>Spiralia</taxon>
        <taxon>Gnathifera</taxon>
        <taxon>Rotifera</taxon>
        <taxon>Eurotatoria</taxon>
        <taxon>Bdelloidea</taxon>
        <taxon>Philodinida</taxon>
        <taxon>Philodinidae</taxon>
        <taxon>Rotaria</taxon>
    </lineage>
</organism>
<dbReference type="Proteomes" id="UP000663870">
    <property type="component" value="Unassembled WGS sequence"/>
</dbReference>
<sequence length="226" mass="27369">MLYKVPMKNIWSSRFDINKDPIHHIYIHNTEMIKEFVNNFSNITDLIFAETFDVSRESIITNLNRFIQLKQFTKLNFECHRFPFEQIIELLHFTKNIHTLKLDSILLYRTNSILIQQNETFRIVFNMNFVTNVTISKEITLEKIQLLTTLFPRMKYLTINLFKEVLKPVVRFLLSKSNINTRYLSTLCISKQRYDLVIKLRSMIKLEKLLHDYIIKVINRKLYLWW</sequence>
<evidence type="ECO:0000313" key="1">
    <source>
        <dbReference type="EMBL" id="CAF1278681.1"/>
    </source>
</evidence>
<dbReference type="EMBL" id="CAJNOL010003322">
    <property type="protein sequence ID" value="CAF1557923.1"/>
    <property type="molecule type" value="Genomic_DNA"/>
</dbReference>
<accession>A0A815CCT5</accession>
<evidence type="ECO:0000313" key="4">
    <source>
        <dbReference type="Proteomes" id="UP000663870"/>
    </source>
</evidence>
<dbReference type="EMBL" id="CAJNOH010002187">
    <property type="protein sequence ID" value="CAF1278681.1"/>
    <property type="molecule type" value="Genomic_DNA"/>
</dbReference>
<dbReference type="Proteomes" id="UP000663854">
    <property type="component" value="Unassembled WGS sequence"/>
</dbReference>
<gene>
    <name evidence="2" type="ORF">JXQ802_LOCUS44123</name>
    <name evidence="1" type="ORF">PYM288_LOCUS28764</name>
</gene>
<proteinExistence type="predicted"/>
<evidence type="ECO:0000313" key="2">
    <source>
        <dbReference type="EMBL" id="CAF1557923.1"/>
    </source>
</evidence>
<dbReference type="AlphaFoldDB" id="A0A815CCT5"/>
<comment type="caution">
    <text evidence="1">The sequence shown here is derived from an EMBL/GenBank/DDBJ whole genome shotgun (WGS) entry which is preliminary data.</text>
</comment>
<evidence type="ECO:0000313" key="3">
    <source>
        <dbReference type="Proteomes" id="UP000663854"/>
    </source>
</evidence>